<dbReference type="STRING" id="394.NGR_c24570"/>
<dbReference type="PATRIC" id="fig|394.7.peg.5278"/>
<dbReference type="SUPFAM" id="SSF144064">
    <property type="entry name" value="Heme iron utilization protein-like"/>
    <property type="match status" value="1"/>
</dbReference>
<dbReference type="eggNOG" id="COG3720">
    <property type="taxonomic scope" value="Bacteria"/>
</dbReference>
<dbReference type="Gene3D" id="3.40.1570.10">
    <property type="entry name" value="HemS/ChuS/ChuX like domains"/>
    <property type="match status" value="2"/>
</dbReference>
<feature type="compositionally biased region" description="Basic and acidic residues" evidence="1">
    <location>
        <begin position="50"/>
        <end position="67"/>
    </location>
</feature>
<dbReference type="KEGG" id="rhi:NGR_c24570"/>
<dbReference type="InterPro" id="IPR007845">
    <property type="entry name" value="HemS/ChuX_dom"/>
</dbReference>
<evidence type="ECO:0000313" key="4">
    <source>
        <dbReference type="Proteomes" id="UP000001054"/>
    </source>
</evidence>
<evidence type="ECO:0000313" key="3">
    <source>
        <dbReference type="EMBL" id="ACP26214.1"/>
    </source>
</evidence>
<organism evidence="3 4">
    <name type="scientific">Sinorhizobium fredii (strain NBRC 101917 / NGR234)</name>
    <dbReference type="NCBI Taxonomy" id="394"/>
    <lineage>
        <taxon>Bacteria</taxon>
        <taxon>Pseudomonadati</taxon>
        <taxon>Pseudomonadota</taxon>
        <taxon>Alphaproteobacteria</taxon>
        <taxon>Hyphomicrobiales</taxon>
        <taxon>Rhizobiaceae</taxon>
        <taxon>Sinorhizobium/Ensifer group</taxon>
        <taxon>Sinorhizobium</taxon>
    </lineage>
</organism>
<dbReference type="OrthoDB" id="316630at2"/>
<evidence type="ECO:0000259" key="2">
    <source>
        <dbReference type="Pfam" id="PF05171"/>
    </source>
</evidence>
<proteinExistence type="predicted"/>
<evidence type="ECO:0000256" key="1">
    <source>
        <dbReference type="SAM" id="MobiDB-lite"/>
    </source>
</evidence>
<dbReference type="InterPro" id="IPR053733">
    <property type="entry name" value="Heme_Transport_Util_sf"/>
</dbReference>
<dbReference type="AlphaFoldDB" id="C3MGE2"/>
<feature type="region of interest" description="Disordered" evidence="1">
    <location>
        <begin position="1"/>
        <end position="93"/>
    </location>
</feature>
<keyword evidence="4" id="KW-1185">Reference proteome</keyword>
<dbReference type="Proteomes" id="UP000001054">
    <property type="component" value="Chromosome"/>
</dbReference>
<dbReference type="Pfam" id="PF05171">
    <property type="entry name" value="HemS"/>
    <property type="match status" value="2"/>
</dbReference>
<sequence length="433" mass="48002">MRGYRLASAPREPGRNRDTERPRYPPIFAGAERDQPLATARGQPRTIPRRQRDPDFPRRRDLPDADHPTGQVDSEQVARRSMTDSTRPTPTEIRAYRAAHQTLRERDIAAQLGISEAALVAAECGLTAIRIDADANRFLVRAEELGEVMALTRNESAVHEKIGVYENVKPGPGASLVLGSEIDLRVFPSAWAHGFAVSKRDANGDVRRSLQFFDKWGNAVHKVHLRATSDLEAYDRIVADLRLDDQSQEFAAATIAPASDDAIGTVDTEALRDHWTKLTDTHQFHGMLRSLKIGRRQALHAVGDDLAWQLDAGGIEAMMRGSAEVELPIMCFVGSAGVIQIHSGPVANIATMGPWLNVMDPTFHLHLRTDHIAELWAVRKPTSDGHVTSLEALDAKGEMVIQFFGKRKEGFAERPEWRSLVESLPRHRSIAAA</sequence>
<feature type="domain" description="Haemin-degrading HemS/ChuX" evidence="2">
    <location>
        <begin position="113"/>
        <end position="241"/>
    </location>
</feature>
<dbReference type="GO" id="GO:0006826">
    <property type="term" value="P:iron ion transport"/>
    <property type="evidence" value="ECO:0007669"/>
    <property type="project" value="InterPro"/>
</dbReference>
<dbReference type="CDD" id="cd16831">
    <property type="entry name" value="HemS-like_C"/>
    <property type="match status" value="1"/>
</dbReference>
<reference evidence="3 4" key="1">
    <citation type="journal article" date="2009" name="Appl. Environ. Microbiol.">
        <title>Rhizobium sp. strain NGR234 possesses a remarkable number of secretion systems.</title>
        <authorList>
            <person name="Schmeisser C."/>
            <person name="Liesegang H."/>
            <person name="Krysciak D."/>
            <person name="Bakkou N."/>
            <person name="Le Quere A."/>
            <person name="Wollherr A."/>
            <person name="Heinemeyer I."/>
            <person name="Morgenstern B."/>
            <person name="Pommerening-Roeser A."/>
            <person name="Flores M."/>
            <person name="Palacios R."/>
            <person name="Brenner S."/>
            <person name="Gottschalk G."/>
            <person name="Schmitz R.A."/>
            <person name="Broughton W.J."/>
            <person name="Perret X."/>
            <person name="Strittmatter A.W."/>
            <person name="Streit W.R."/>
        </authorList>
    </citation>
    <scope>NUCLEOTIDE SEQUENCE [LARGE SCALE GENOMIC DNA]</scope>
    <source>
        <strain evidence="4">NBRC 101917 / NGR234</strain>
    </source>
</reference>
<name>C3MGE2_SINFN</name>
<feature type="domain" description="Haemin-degrading HemS/ChuX" evidence="2">
    <location>
        <begin position="292"/>
        <end position="424"/>
    </location>
</feature>
<accession>C3MGE2</accession>
<dbReference type="CDD" id="cd16830">
    <property type="entry name" value="HemS-like_N"/>
    <property type="match status" value="1"/>
</dbReference>
<dbReference type="HOGENOM" id="CLU_034543_0_0_5"/>
<dbReference type="EMBL" id="CP001389">
    <property type="protein sequence ID" value="ACP26214.1"/>
    <property type="molecule type" value="Genomic_DNA"/>
</dbReference>
<gene>
    <name evidence="3" type="ordered locus">NGR_c24570</name>
</gene>
<protein>
    <submittedName>
        <fullName evidence="3">Hemin-degrading family protein</fullName>
    </submittedName>
</protein>
<feature type="compositionally biased region" description="Basic and acidic residues" evidence="1">
    <location>
        <begin position="12"/>
        <end position="23"/>
    </location>
</feature>